<dbReference type="NCBIfam" id="NF010584">
    <property type="entry name" value="PRK13977.1"/>
    <property type="match status" value="1"/>
</dbReference>
<dbReference type="STRING" id="518637.EUBIFOR_02336"/>
<reference evidence="2 3" key="2">
    <citation type="submission" date="2008-11" db="EMBL/GenBank/DDBJ databases">
        <title>Draft genome sequence of Eubacterium biforme (DSM 3989).</title>
        <authorList>
            <person name="Sudarsanam P."/>
            <person name="Ley R."/>
            <person name="Guruge J."/>
            <person name="Turnbaugh P.J."/>
            <person name="Mahowald M."/>
            <person name="Liep D."/>
            <person name="Gordon J."/>
        </authorList>
    </citation>
    <scope>NUCLEOTIDE SEQUENCE [LARGE SCALE GENOMIC DNA]</scope>
    <source>
        <strain evidence="2 3">DSM 3989</strain>
    </source>
</reference>
<dbReference type="Pfam" id="PF06100">
    <property type="entry name" value="MCRA"/>
    <property type="match status" value="1"/>
</dbReference>
<dbReference type="GO" id="GO:0006631">
    <property type="term" value="P:fatty acid metabolic process"/>
    <property type="evidence" value="ECO:0007669"/>
    <property type="project" value="InterPro"/>
</dbReference>
<sequence>MVLSQIQFQTLQMKQNDKKIIILLFLFMVFIFVLHYYVVIRTKEDMYMSKNNIKLGIAGLTAAATGAALFTAKKVSDKKKEEEKKVTSDYRNTERGKYEKNSKGIYYTNGNYEAFARPEKPAGVDNKNAYIVGSGLAALAAACFLVRDGQMPGKNIHILEAMDIAGGACDGIYDPTRGYVMRGGREMENHFECLWDLFRSIPSLEIEGASVLDEYYWLNKHDPNYSLCRATINQGKDAHTDGKFDLSTKGAMEIAKLFMTPDEDLYDKTIEDVFDEEVFDSTFWMYWRSMFAFENWHSALEMKLYFQRFIHHISGLPDFSALKFTRYNQYESLILPMQKYLEAHGVDFQFNTEVTNVEFEVVQDKKIAKTIECKVNGTETGIVLTENDLVFVTNGSCTEGTIYGDQDHAPNGDAEVRTSGCWSLWKNIAKQDPSFGHPEKFCSDISKTNWESATVTTLDDKIIPYITNICKRDPRSGKTVTGGIVTCRDSSWLMSWTINRQGQFKNQDPNKVCVWVYGLFTDVDGDYIKKPMRECTGKEITEEWLYHLGVPTDQIEELATNSARCVPTMMPYITAFFMPRTKGDRPDVIPDGCVNFAFLGQFADTPRDTVFTTEYSVRTAMEAVYGLLGVDRGVPEVWGSVYDVRELLDSSVKLMDGKSPLEIDFGPLNVFKKPILKTIKGTVIEKLLKDHDIIKSDMKY</sequence>
<dbReference type="InterPro" id="IPR010354">
    <property type="entry name" value="Oleate_hydratase"/>
</dbReference>
<keyword evidence="1" id="KW-0812">Transmembrane</keyword>
<proteinExistence type="predicted"/>
<name>B7CDQ3_9FIRM</name>
<dbReference type="SUPFAM" id="SSF51905">
    <property type="entry name" value="FAD/NAD(P)-binding domain"/>
    <property type="match status" value="1"/>
</dbReference>
<dbReference type="AlphaFoldDB" id="B7CDQ3"/>
<dbReference type="eggNOG" id="COG4716">
    <property type="taxonomic scope" value="Bacteria"/>
</dbReference>
<keyword evidence="1" id="KW-0472">Membrane</keyword>
<keyword evidence="3" id="KW-1185">Reference proteome</keyword>
<dbReference type="Gene3D" id="3.50.50.60">
    <property type="entry name" value="FAD/NAD(P)-binding domain"/>
    <property type="match status" value="2"/>
</dbReference>
<dbReference type="GO" id="GO:0071949">
    <property type="term" value="F:FAD binding"/>
    <property type="evidence" value="ECO:0007669"/>
    <property type="project" value="InterPro"/>
</dbReference>
<evidence type="ECO:0000313" key="2">
    <source>
        <dbReference type="EMBL" id="EEC89102.1"/>
    </source>
</evidence>
<dbReference type="PANTHER" id="PTHR37417">
    <property type="entry name" value="67 KDA MYOSIN-CROSS-REACTIVE ANTIGEN FAMILY PROTEIN (AFU_ORTHOLOGUE AFUA_5G09970)"/>
    <property type="match status" value="1"/>
</dbReference>
<keyword evidence="1" id="KW-1133">Transmembrane helix</keyword>
<evidence type="ECO:0000256" key="1">
    <source>
        <dbReference type="SAM" id="Phobius"/>
    </source>
</evidence>
<evidence type="ECO:0008006" key="4">
    <source>
        <dbReference type="Google" id="ProtNLM"/>
    </source>
</evidence>
<dbReference type="Proteomes" id="UP000004315">
    <property type="component" value="Unassembled WGS sequence"/>
</dbReference>
<gene>
    <name evidence="2" type="ORF">EUBIFOR_02336</name>
</gene>
<dbReference type="HOGENOM" id="CLU_024043_2_0_9"/>
<feature type="transmembrane region" description="Helical" evidence="1">
    <location>
        <begin position="129"/>
        <end position="146"/>
    </location>
</feature>
<protein>
    <recommendedName>
        <fullName evidence="4">Oleate hydratase</fullName>
    </recommendedName>
</protein>
<dbReference type="EMBL" id="ABYT01000123">
    <property type="protein sequence ID" value="EEC89102.1"/>
    <property type="molecule type" value="Genomic_DNA"/>
</dbReference>
<evidence type="ECO:0000313" key="3">
    <source>
        <dbReference type="Proteomes" id="UP000004315"/>
    </source>
</evidence>
<dbReference type="Gene3D" id="3.30.9.80">
    <property type="match status" value="1"/>
</dbReference>
<comment type="caution">
    <text evidence="2">The sequence shown here is derived from an EMBL/GenBank/DDBJ whole genome shotgun (WGS) entry which is preliminary data.</text>
</comment>
<accession>B7CDQ3</accession>
<dbReference type="InterPro" id="IPR036188">
    <property type="entry name" value="FAD/NAD-bd_sf"/>
</dbReference>
<feature type="transmembrane region" description="Helical" evidence="1">
    <location>
        <begin position="20"/>
        <end position="40"/>
    </location>
</feature>
<reference evidence="2 3" key="1">
    <citation type="submission" date="2008-10" db="EMBL/GenBank/DDBJ databases">
        <authorList>
            <person name="Fulton L."/>
            <person name="Clifton S."/>
            <person name="Fulton B."/>
            <person name="Xu J."/>
            <person name="Minx P."/>
            <person name="Pepin K.H."/>
            <person name="Johnson M."/>
            <person name="Bhonagiri V."/>
            <person name="Nash W.E."/>
            <person name="Mardis E.R."/>
            <person name="Wilson R.K."/>
        </authorList>
    </citation>
    <scope>NUCLEOTIDE SEQUENCE [LARGE SCALE GENOMIC DNA]</scope>
    <source>
        <strain evidence="2 3">DSM 3989</strain>
    </source>
</reference>
<dbReference type="GO" id="GO:0050151">
    <property type="term" value="F:oleate hydratase activity"/>
    <property type="evidence" value="ECO:0007669"/>
    <property type="project" value="InterPro"/>
</dbReference>
<feature type="transmembrane region" description="Helical" evidence="1">
    <location>
        <begin position="52"/>
        <end position="72"/>
    </location>
</feature>
<organism evidence="2 3">
    <name type="scientific">Holdemanella biformis DSM 3989</name>
    <dbReference type="NCBI Taxonomy" id="518637"/>
    <lineage>
        <taxon>Bacteria</taxon>
        <taxon>Bacillati</taxon>
        <taxon>Bacillota</taxon>
        <taxon>Erysipelotrichia</taxon>
        <taxon>Erysipelotrichales</taxon>
        <taxon>Erysipelotrichaceae</taxon>
        <taxon>Holdemanella</taxon>
    </lineage>
</organism>
<dbReference type="PANTHER" id="PTHR37417:SF3">
    <property type="entry name" value="MYOSIN-CROSSREACTIVE PROTEIN"/>
    <property type="match status" value="1"/>
</dbReference>